<sequence length="444" mass="52094">MEINGVSIPRCRIEKIKNADDPLMARTLWEKIKNWFGIGQEVTVILLIKDTFFNLETTALDKIKGFCQLMNFSSDLYKERFFIEKKEDRVTFSILLNETHNDEKIEFSYNINEDGFQGIKLIADIIIALKKNGFNDLLIDAINKFLKIDVKDNENDKIKKEIIIGLIKDNIDRFKGESNFNRDYILKNKLYKESKFDCDLFPYKLKNLIENEKKEIDKSIHNNLLEKIELELFKDLSRMNLSINTIPIADLENKPQDLDEIKFKELEFEKLKNEFENLDGNDKEIIYSLLYQKGLLEFKLFLIEQDPFSGLINVPYSGKTTINVIKEDSKNKIRIEIENKKSLQDKSTNDIENINNLINTELAYVNEQHYNLVNLVSEELVEKPFSLDKYSKVTESDDSLPELLSVGDKSTLEDHTKLIFEYDFENKTLILDNKSKYEYAILKY</sequence>
<dbReference type="Proteomes" id="UP000619976">
    <property type="component" value="Unassembled WGS sequence"/>
</dbReference>
<dbReference type="EMBL" id="JAEKCB010000001">
    <property type="protein sequence ID" value="MBJ2116521.1"/>
    <property type="molecule type" value="Genomic_DNA"/>
</dbReference>
<name>A0ABS0VZN7_9GAMM</name>
<comment type="caution">
    <text evidence="1">The sequence shown here is derived from an EMBL/GenBank/DDBJ whole genome shotgun (WGS) entry which is preliminary data.</text>
</comment>
<dbReference type="Gene3D" id="3.30.2440.10">
    <property type="entry name" value="Secreted effector protein SifA"/>
    <property type="match status" value="1"/>
</dbReference>
<protein>
    <submittedName>
        <fullName evidence="1">Uncharacterized protein</fullName>
    </submittedName>
</protein>
<evidence type="ECO:0000313" key="1">
    <source>
        <dbReference type="EMBL" id="MBJ2116521.1"/>
    </source>
</evidence>
<proteinExistence type="predicted"/>
<accession>A0ABS0VZN7</accession>
<evidence type="ECO:0000313" key="2">
    <source>
        <dbReference type="Proteomes" id="UP000619976"/>
    </source>
</evidence>
<gene>
    <name evidence="1" type="ORF">JFQ69_02375</name>
</gene>
<reference evidence="1 2" key="1">
    <citation type="submission" date="2020-12" db="EMBL/GenBank/DDBJ databases">
        <title>Enhanced detection system for hospital associated transmission using whole genome sequencing surveillance.</title>
        <authorList>
            <person name="Harrison L.H."/>
            <person name="Van Tyne D."/>
            <person name="Marsh J.W."/>
            <person name="Griffith M.P."/>
            <person name="Snyder D.J."/>
            <person name="Cooper V.S."/>
            <person name="Mustapha M."/>
        </authorList>
    </citation>
    <scope>NUCLEOTIDE SEQUENCE [LARGE SCALE GENOMIC DNA]</scope>
    <source>
        <strain evidence="1 2">PR00195</strain>
    </source>
</reference>
<keyword evidence="2" id="KW-1185">Reference proteome</keyword>
<organism evidence="1 2">
    <name type="scientific">Proteus penneri</name>
    <dbReference type="NCBI Taxonomy" id="102862"/>
    <lineage>
        <taxon>Bacteria</taxon>
        <taxon>Pseudomonadati</taxon>
        <taxon>Pseudomonadota</taxon>
        <taxon>Gammaproteobacteria</taxon>
        <taxon>Enterobacterales</taxon>
        <taxon>Morganellaceae</taxon>
        <taxon>Proteus</taxon>
    </lineage>
</organism>
<dbReference type="RefSeq" id="WP_161706865.1">
    <property type="nucleotide sequence ID" value="NZ_JAEKCB010000001.1"/>
</dbReference>